<evidence type="ECO:0000256" key="3">
    <source>
        <dbReference type="ARBA" id="ARBA00023121"/>
    </source>
</evidence>
<protein>
    <recommendedName>
        <fullName evidence="7">GPP34 family phosphoprotein</fullName>
    </recommendedName>
</protein>
<dbReference type="GO" id="GO:0012505">
    <property type="term" value="C:endomembrane system"/>
    <property type="evidence" value="ECO:0007669"/>
    <property type="project" value="UniProtKB-ARBA"/>
</dbReference>
<dbReference type="Gene3D" id="1.10.3630.10">
    <property type="entry name" value="yeast vps74-n-term truncation variant domain like"/>
    <property type="match status" value="1"/>
</dbReference>
<accession>A0A8J3LA31</accession>
<name>A0A8J3LA31_9ACTN</name>
<reference evidence="5" key="1">
    <citation type="submission" date="2021-01" db="EMBL/GenBank/DDBJ databases">
        <title>Whole genome shotgun sequence of Catellatospora methionotrophica NBRC 14553.</title>
        <authorList>
            <person name="Komaki H."/>
            <person name="Tamura T."/>
        </authorList>
    </citation>
    <scope>NUCLEOTIDE SEQUENCE</scope>
    <source>
        <strain evidence="5">NBRC 14553</strain>
    </source>
</reference>
<dbReference type="GO" id="GO:0005737">
    <property type="term" value="C:cytoplasm"/>
    <property type="evidence" value="ECO:0007669"/>
    <property type="project" value="UniProtKB-ARBA"/>
</dbReference>
<evidence type="ECO:0008006" key="7">
    <source>
        <dbReference type="Google" id="ProtNLM"/>
    </source>
</evidence>
<proteinExistence type="predicted"/>
<evidence type="ECO:0000256" key="1">
    <source>
        <dbReference type="ARBA" id="ARBA00004255"/>
    </source>
</evidence>
<keyword evidence="6" id="KW-1185">Reference proteome</keyword>
<keyword evidence="4" id="KW-0472">Membrane</keyword>
<gene>
    <name evidence="5" type="ORF">Cme02nite_33070</name>
</gene>
<evidence type="ECO:0000313" key="6">
    <source>
        <dbReference type="Proteomes" id="UP000660339"/>
    </source>
</evidence>
<keyword evidence="2" id="KW-0333">Golgi apparatus</keyword>
<dbReference type="GO" id="GO:0070273">
    <property type="term" value="F:phosphatidylinositol-4-phosphate binding"/>
    <property type="evidence" value="ECO:0007669"/>
    <property type="project" value="InterPro"/>
</dbReference>
<comment type="subcellular location">
    <subcellularLocation>
        <location evidence="1">Golgi apparatus membrane</location>
        <topology evidence="1">Peripheral membrane protein</topology>
        <orientation evidence="1">Cytoplasmic side</orientation>
    </subcellularLocation>
</comment>
<evidence type="ECO:0000313" key="5">
    <source>
        <dbReference type="EMBL" id="GIG14975.1"/>
    </source>
</evidence>
<organism evidence="5 6">
    <name type="scientific">Catellatospora methionotrophica</name>
    <dbReference type="NCBI Taxonomy" id="121620"/>
    <lineage>
        <taxon>Bacteria</taxon>
        <taxon>Bacillati</taxon>
        <taxon>Actinomycetota</taxon>
        <taxon>Actinomycetes</taxon>
        <taxon>Micromonosporales</taxon>
        <taxon>Micromonosporaceae</taxon>
        <taxon>Catellatospora</taxon>
    </lineage>
</organism>
<keyword evidence="3" id="KW-0446">Lipid-binding</keyword>
<evidence type="ECO:0000256" key="4">
    <source>
        <dbReference type="ARBA" id="ARBA00023136"/>
    </source>
</evidence>
<dbReference type="Proteomes" id="UP000660339">
    <property type="component" value="Unassembled WGS sequence"/>
</dbReference>
<sequence length="206" mass="22415">MELPLTSQVYLLAYNTDKGKLTCNGYLGYVIRAAALTELHQRGALSDADGRPQATGTKVSDPLLAEVLASIAAAPKPKKWAWWVNRGQTPMFRAVQQRLVDDRVITTERYRMLGLFPATRVKLHEHRAVSQLRSTVSHTLNGGSADPRAGALTALAAVGEIRIAISRAQTRQHARRLESLVGQAGPALPALRKVIRDHHAAMESGA</sequence>
<dbReference type="Pfam" id="PF05719">
    <property type="entry name" value="GPP34"/>
    <property type="match status" value="1"/>
</dbReference>
<dbReference type="AlphaFoldDB" id="A0A8J3LA31"/>
<comment type="caution">
    <text evidence="5">The sequence shown here is derived from an EMBL/GenBank/DDBJ whole genome shotgun (WGS) entry which is preliminary data.</text>
</comment>
<dbReference type="InterPro" id="IPR038261">
    <property type="entry name" value="GPP34-like_sf"/>
</dbReference>
<evidence type="ECO:0000256" key="2">
    <source>
        <dbReference type="ARBA" id="ARBA00023034"/>
    </source>
</evidence>
<dbReference type="RefSeq" id="WP_166378614.1">
    <property type="nucleotide sequence ID" value="NZ_BAAATT010000007.1"/>
</dbReference>
<dbReference type="EMBL" id="BONJ01000017">
    <property type="protein sequence ID" value="GIG14975.1"/>
    <property type="molecule type" value="Genomic_DNA"/>
</dbReference>
<dbReference type="InterPro" id="IPR008628">
    <property type="entry name" value="GPP34-like"/>
</dbReference>